<dbReference type="Pfam" id="PF02107">
    <property type="entry name" value="FlgH"/>
    <property type="match status" value="1"/>
</dbReference>
<evidence type="ECO:0000256" key="4">
    <source>
        <dbReference type="ARBA" id="ARBA00011439"/>
    </source>
</evidence>
<protein>
    <recommendedName>
        <fullName evidence="9">Flagellar L-ring protein</fullName>
    </recommendedName>
    <alternativeName>
        <fullName evidence="9">Basal body L-ring protein</fullName>
    </alternativeName>
</protein>
<keyword evidence="12" id="KW-0966">Cell projection</keyword>
<comment type="function">
    <text evidence="1 9">Assembles around the rod to form the L-ring and probably protects the motor/basal body from shearing forces during rotation.</text>
</comment>
<sequence>MKQTMPFVMLALASLSACSTMYREPHIEMQNAPVVQLPAAPTVVAANGSIYQAASYRPLFEDHRARLVGDTLTIQIVEKVSASQSSTSEIDKSGALSAGVTALPGISSNSFGRASAAGSSSNKATGKGSNQNTNEFSGTITAVVTAVLPNGHLMISAEKQIGVNHNVDVLRFSGQVDPRSILQGNTVPSASVANVRIEQRGRGVVNDAHGIGWLSRFFLNLSPV</sequence>
<dbReference type="PROSITE" id="PS51257">
    <property type="entry name" value="PROKAR_LIPOPROTEIN"/>
    <property type="match status" value="1"/>
</dbReference>
<keyword evidence="6 9" id="KW-0472">Membrane</keyword>
<reference evidence="12" key="1">
    <citation type="submission" date="2023-01" db="EMBL/GenBank/DDBJ databases">
        <title>Whole genome sequence of Paucibacter sp. S2-9 isolated from pond sediment.</title>
        <authorList>
            <person name="Jung J.Y."/>
        </authorList>
    </citation>
    <scope>NUCLEOTIDE SEQUENCE</scope>
    <source>
        <strain evidence="12">S2-9</strain>
    </source>
</reference>
<name>A0AA95N8H2_9BURK</name>
<comment type="subcellular location">
    <subcellularLocation>
        <location evidence="9">Cell outer membrane</location>
        <topology evidence="9">Lipid-anchor</topology>
    </subcellularLocation>
    <subcellularLocation>
        <location evidence="9">Bacterial flagellum basal body</location>
    </subcellularLocation>
    <subcellularLocation>
        <location evidence="2">Membrane</location>
    </subcellularLocation>
</comment>
<keyword evidence="9" id="KW-0449">Lipoprotein</keyword>
<dbReference type="GO" id="GO:0009427">
    <property type="term" value="C:bacterial-type flagellum basal body, distal rod, L ring"/>
    <property type="evidence" value="ECO:0007669"/>
    <property type="project" value="InterPro"/>
</dbReference>
<gene>
    <name evidence="9" type="primary">flgH</name>
    <name evidence="12" type="ORF">PFX98_15580</name>
</gene>
<dbReference type="Proteomes" id="UP001177769">
    <property type="component" value="Chromosome"/>
</dbReference>
<evidence type="ECO:0000256" key="3">
    <source>
        <dbReference type="ARBA" id="ARBA00006929"/>
    </source>
</evidence>
<evidence type="ECO:0000256" key="5">
    <source>
        <dbReference type="ARBA" id="ARBA00022729"/>
    </source>
</evidence>
<evidence type="ECO:0000313" key="13">
    <source>
        <dbReference type="Proteomes" id="UP001177769"/>
    </source>
</evidence>
<proteinExistence type="inferred from homology"/>
<dbReference type="PRINTS" id="PR01008">
    <property type="entry name" value="FLGLRINGFLGH"/>
</dbReference>
<keyword evidence="8 9" id="KW-0998">Cell outer membrane</keyword>
<evidence type="ECO:0000256" key="9">
    <source>
        <dbReference type="HAMAP-Rule" id="MF_00415"/>
    </source>
</evidence>
<evidence type="ECO:0000313" key="12">
    <source>
        <dbReference type="EMBL" id="WIT10332.1"/>
    </source>
</evidence>
<feature type="region of interest" description="Disordered" evidence="10">
    <location>
        <begin position="114"/>
        <end position="135"/>
    </location>
</feature>
<comment type="similarity">
    <text evidence="3 9">Belongs to the FlgH family.</text>
</comment>
<feature type="signal peptide" evidence="11">
    <location>
        <begin position="1"/>
        <end position="19"/>
    </location>
</feature>
<keyword evidence="12" id="KW-0969">Cilium</keyword>
<dbReference type="PANTHER" id="PTHR34933:SF3">
    <property type="entry name" value="FLAGELLAR L-RING PROTEIN"/>
    <property type="match status" value="1"/>
</dbReference>
<dbReference type="AlphaFoldDB" id="A0AA95N8H2"/>
<evidence type="ECO:0000256" key="7">
    <source>
        <dbReference type="ARBA" id="ARBA00023143"/>
    </source>
</evidence>
<keyword evidence="5 9" id="KW-0732">Signal</keyword>
<dbReference type="PANTHER" id="PTHR34933">
    <property type="entry name" value="FLAGELLAR L-RING PROTEIN"/>
    <property type="match status" value="1"/>
</dbReference>
<dbReference type="GO" id="GO:0071973">
    <property type="term" value="P:bacterial-type flagellum-dependent cell motility"/>
    <property type="evidence" value="ECO:0007669"/>
    <property type="project" value="InterPro"/>
</dbReference>
<evidence type="ECO:0000256" key="6">
    <source>
        <dbReference type="ARBA" id="ARBA00023136"/>
    </source>
</evidence>
<evidence type="ECO:0000256" key="2">
    <source>
        <dbReference type="ARBA" id="ARBA00004370"/>
    </source>
</evidence>
<evidence type="ECO:0000256" key="10">
    <source>
        <dbReference type="SAM" id="MobiDB-lite"/>
    </source>
</evidence>
<organism evidence="12 13">
    <name type="scientific">Paucibacter sediminis</name>
    <dbReference type="NCBI Taxonomy" id="3019553"/>
    <lineage>
        <taxon>Bacteria</taxon>
        <taxon>Pseudomonadati</taxon>
        <taxon>Pseudomonadota</taxon>
        <taxon>Betaproteobacteria</taxon>
        <taxon>Burkholderiales</taxon>
        <taxon>Sphaerotilaceae</taxon>
        <taxon>Roseateles</taxon>
    </lineage>
</organism>
<keyword evidence="12" id="KW-0282">Flagellum</keyword>
<keyword evidence="13" id="KW-1185">Reference proteome</keyword>
<keyword evidence="7 9" id="KW-0975">Bacterial flagellum</keyword>
<accession>A0AA95N8H2</accession>
<dbReference type="EMBL" id="CP116346">
    <property type="protein sequence ID" value="WIT10332.1"/>
    <property type="molecule type" value="Genomic_DNA"/>
</dbReference>
<comment type="subunit">
    <text evidence="4 9">The basal body constitutes a major portion of the flagellar organelle and consists of four rings (L,P,S, and M) mounted on a central rod.</text>
</comment>
<dbReference type="HAMAP" id="MF_00415">
    <property type="entry name" value="FlgH"/>
    <property type="match status" value="1"/>
</dbReference>
<feature type="chain" id="PRO_5041694239" description="Flagellar L-ring protein" evidence="11">
    <location>
        <begin position="20"/>
        <end position="224"/>
    </location>
</feature>
<dbReference type="InterPro" id="IPR000527">
    <property type="entry name" value="Flag_Lring"/>
</dbReference>
<dbReference type="GO" id="GO:0009279">
    <property type="term" value="C:cell outer membrane"/>
    <property type="evidence" value="ECO:0007669"/>
    <property type="project" value="UniProtKB-SubCell"/>
</dbReference>
<dbReference type="GO" id="GO:0003774">
    <property type="term" value="F:cytoskeletal motor activity"/>
    <property type="evidence" value="ECO:0007669"/>
    <property type="project" value="InterPro"/>
</dbReference>
<evidence type="ECO:0000256" key="8">
    <source>
        <dbReference type="ARBA" id="ARBA00023237"/>
    </source>
</evidence>
<dbReference type="RefSeq" id="WP_285231400.1">
    <property type="nucleotide sequence ID" value="NZ_CP116346.1"/>
</dbReference>
<feature type="compositionally biased region" description="Low complexity" evidence="10">
    <location>
        <begin position="114"/>
        <end position="130"/>
    </location>
</feature>
<evidence type="ECO:0000256" key="11">
    <source>
        <dbReference type="SAM" id="SignalP"/>
    </source>
</evidence>
<evidence type="ECO:0000256" key="1">
    <source>
        <dbReference type="ARBA" id="ARBA00002591"/>
    </source>
</evidence>
<dbReference type="KEGG" id="pais:PFX98_15580"/>